<dbReference type="SMART" id="SM01208">
    <property type="entry name" value="G5"/>
    <property type="match status" value="1"/>
</dbReference>
<proteinExistence type="predicted"/>
<keyword evidence="3" id="KW-0812">Transmembrane</keyword>
<dbReference type="EMBL" id="CP001638">
    <property type="protein sequence ID" value="ACS25258.1"/>
    <property type="molecule type" value="Genomic_DNA"/>
</dbReference>
<evidence type="ECO:0000256" key="3">
    <source>
        <dbReference type="SAM" id="Phobius"/>
    </source>
</evidence>
<keyword evidence="1" id="KW-0732">Signal</keyword>
<dbReference type="AlphaFoldDB" id="C5D5J0"/>
<dbReference type="Pfam" id="PF04294">
    <property type="entry name" value="VanW"/>
    <property type="match status" value="1"/>
</dbReference>
<reference evidence="5" key="1">
    <citation type="submission" date="2009-06" db="EMBL/GenBank/DDBJ databases">
        <title>Complete sequence of chromosome of Geopacillus sp. WCH70.</title>
        <authorList>
            <consortium name="US DOE Joint Genome Institute"/>
            <person name="Lucas S."/>
            <person name="Copeland A."/>
            <person name="Lapidus A."/>
            <person name="Glavina del Rio T."/>
            <person name="Dalin E."/>
            <person name="Tice H."/>
            <person name="Bruce D."/>
            <person name="Goodwin L."/>
            <person name="Pitluck S."/>
            <person name="Chertkov O."/>
            <person name="Brettin T."/>
            <person name="Detter J.C."/>
            <person name="Han C."/>
            <person name="Larimer F."/>
            <person name="Land M."/>
            <person name="Hauser L."/>
            <person name="Kyrpides N."/>
            <person name="Mikhailova N."/>
            <person name="Brumm P."/>
            <person name="Mead D.A."/>
            <person name="Richardson P."/>
        </authorList>
    </citation>
    <scope>NUCLEOTIDE SEQUENCE [LARGE SCALE GENOMIC DNA]</scope>
    <source>
        <strain evidence="5">WCH70</strain>
    </source>
</reference>
<name>C5D5J0_GEOSW</name>
<dbReference type="STRING" id="471223.GWCH70_2563"/>
<dbReference type="OrthoDB" id="2691125at2"/>
<feature type="compositionally biased region" description="Polar residues" evidence="2">
    <location>
        <begin position="436"/>
        <end position="446"/>
    </location>
</feature>
<feature type="compositionally biased region" description="Basic and acidic residues" evidence="2">
    <location>
        <begin position="400"/>
        <end position="435"/>
    </location>
</feature>
<keyword evidence="3" id="KW-0472">Membrane</keyword>
<gene>
    <name evidence="5" type="ordered locus">GWCH70_2563</name>
</gene>
<evidence type="ECO:0000256" key="1">
    <source>
        <dbReference type="ARBA" id="ARBA00022729"/>
    </source>
</evidence>
<protein>
    <recommendedName>
        <fullName evidence="4">G5 domain-containing protein</fullName>
    </recommendedName>
</protein>
<feature type="domain" description="G5" evidence="4">
    <location>
        <begin position="307"/>
        <end position="380"/>
    </location>
</feature>
<dbReference type="InterPro" id="IPR007391">
    <property type="entry name" value="Vancomycin_resist_VanW"/>
</dbReference>
<sequence length="455" mass="50857">MRPIAAVKLFFVIAICTIYLISFSQIGALAYETFFKETDRLPAGTMVGPISVANKTKLEALQAIEKRVNEWKANATIPVAYQEKKGEIPASLFTFQIEQSERQMVAGRPSPLLVQFDVQAFSKTIKKLLPSSLASSINLEKLQNDVTNIAASLQIPSQPLDLAAYVSRSNETMQPVSAATLKLGKRPAPLLEWISANPTIEIKGKSIFSLAEYVKETSGSLSSEEMSMIASAVYQTILPTNFTVLERHTSRELPDGITIGYEAKVDGGNRDLQFYNPNTTAYTLKFRVEKNRLHVTLFGLPFAYKYVVKVGDIEYFKPRTVVQYSPLLRPGERQLKQSGKRGMLVKVKRETYDENHLVHVETIAEDFYPPSYNIELRGLELGDSNSDVNETPSSSEQSTEDEKQTDNESKNDEQPKEKQDENNGQSEEKQSEKETPSTTNDSSGQQKGHDHEKQG</sequence>
<keyword evidence="3" id="KW-1133">Transmembrane helix</keyword>
<accession>C5D5J0</accession>
<feature type="region of interest" description="Disordered" evidence="2">
    <location>
        <begin position="382"/>
        <end position="455"/>
    </location>
</feature>
<feature type="transmembrane region" description="Helical" evidence="3">
    <location>
        <begin position="9"/>
        <end position="31"/>
    </location>
</feature>
<evidence type="ECO:0000259" key="4">
    <source>
        <dbReference type="SMART" id="SM01208"/>
    </source>
</evidence>
<evidence type="ECO:0000256" key="2">
    <source>
        <dbReference type="SAM" id="MobiDB-lite"/>
    </source>
</evidence>
<dbReference type="KEGG" id="gwc:GWCH70_2563"/>
<organism evidence="5">
    <name type="scientific">Geobacillus sp. (strain WCH70)</name>
    <dbReference type="NCBI Taxonomy" id="471223"/>
    <lineage>
        <taxon>Bacteria</taxon>
        <taxon>Bacillati</taxon>
        <taxon>Bacillota</taxon>
        <taxon>Bacilli</taxon>
        <taxon>Bacillales</taxon>
        <taxon>Anoxybacillaceae</taxon>
        <taxon>Geobacillus</taxon>
    </lineage>
</organism>
<feature type="compositionally biased region" description="Polar residues" evidence="2">
    <location>
        <begin position="383"/>
        <end position="397"/>
    </location>
</feature>
<dbReference type="eggNOG" id="COG2720">
    <property type="taxonomic scope" value="Bacteria"/>
</dbReference>
<evidence type="ECO:0000313" key="5">
    <source>
        <dbReference type="EMBL" id="ACS25258.1"/>
    </source>
</evidence>
<dbReference type="HOGENOM" id="CLU_042891_0_0_9"/>
<dbReference type="InterPro" id="IPR011098">
    <property type="entry name" value="G5_dom"/>
</dbReference>